<sequence>MKEAYSYAQGYTPWNPPPYPPSQTDTEETFQLLCRESKELREAQRRIEAKLTTLTLR</sequence>
<protein>
    <submittedName>
        <fullName evidence="2">Uncharacterized protein</fullName>
    </submittedName>
</protein>
<gene>
    <name evidence="2" type="ORF">PIB30_085244</name>
</gene>
<organism evidence="2 3">
    <name type="scientific">Stylosanthes scabra</name>
    <dbReference type="NCBI Taxonomy" id="79078"/>
    <lineage>
        <taxon>Eukaryota</taxon>
        <taxon>Viridiplantae</taxon>
        <taxon>Streptophyta</taxon>
        <taxon>Embryophyta</taxon>
        <taxon>Tracheophyta</taxon>
        <taxon>Spermatophyta</taxon>
        <taxon>Magnoliopsida</taxon>
        <taxon>eudicotyledons</taxon>
        <taxon>Gunneridae</taxon>
        <taxon>Pentapetalae</taxon>
        <taxon>rosids</taxon>
        <taxon>fabids</taxon>
        <taxon>Fabales</taxon>
        <taxon>Fabaceae</taxon>
        <taxon>Papilionoideae</taxon>
        <taxon>50 kb inversion clade</taxon>
        <taxon>dalbergioids sensu lato</taxon>
        <taxon>Dalbergieae</taxon>
        <taxon>Pterocarpus clade</taxon>
        <taxon>Stylosanthes</taxon>
    </lineage>
</organism>
<feature type="non-terminal residue" evidence="2">
    <location>
        <position position="57"/>
    </location>
</feature>
<name>A0ABU6ZRE5_9FABA</name>
<accession>A0ABU6ZRE5</accession>
<proteinExistence type="predicted"/>
<feature type="region of interest" description="Disordered" evidence="1">
    <location>
        <begin position="1"/>
        <end position="25"/>
    </location>
</feature>
<evidence type="ECO:0000313" key="3">
    <source>
        <dbReference type="Proteomes" id="UP001341840"/>
    </source>
</evidence>
<evidence type="ECO:0000313" key="2">
    <source>
        <dbReference type="EMBL" id="MED6224554.1"/>
    </source>
</evidence>
<keyword evidence="3" id="KW-1185">Reference proteome</keyword>
<dbReference type="EMBL" id="JASCZI010273274">
    <property type="protein sequence ID" value="MED6224554.1"/>
    <property type="molecule type" value="Genomic_DNA"/>
</dbReference>
<comment type="caution">
    <text evidence="2">The sequence shown here is derived from an EMBL/GenBank/DDBJ whole genome shotgun (WGS) entry which is preliminary data.</text>
</comment>
<dbReference type="Proteomes" id="UP001341840">
    <property type="component" value="Unassembled WGS sequence"/>
</dbReference>
<evidence type="ECO:0000256" key="1">
    <source>
        <dbReference type="SAM" id="MobiDB-lite"/>
    </source>
</evidence>
<reference evidence="2 3" key="1">
    <citation type="journal article" date="2023" name="Plants (Basel)">
        <title>Bridging the Gap: Combining Genomics and Transcriptomics Approaches to Understand Stylosanthes scabra, an Orphan Legume from the Brazilian Caatinga.</title>
        <authorList>
            <person name="Ferreira-Neto J.R.C."/>
            <person name="da Silva M.D."/>
            <person name="Binneck E."/>
            <person name="de Melo N.F."/>
            <person name="da Silva R.H."/>
            <person name="de Melo A.L.T.M."/>
            <person name="Pandolfi V."/>
            <person name="Bustamante F.O."/>
            <person name="Brasileiro-Vidal A.C."/>
            <person name="Benko-Iseppon A.M."/>
        </authorList>
    </citation>
    <scope>NUCLEOTIDE SEQUENCE [LARGE SCALE GENOMIC DNA]</scope>
    <source>
        <tissue evidence="2">Leaves</tissue>
    </source>
</reference>